<evidence type="ECO:0000256" key="5">
    <source>
        <dbReference type="ARBA" id="ARBA00023270"/>
    </source>
</evidence>
<evidence type="ECO:0000256" key="3">
    <source>
        <dbReference type="ARBA" id="ARBA00012515"/>
    </source>
</evidence>
<dbReference type="GO" id="GO:0004139">
    <property type="term" value="F:deoxyribose-phosphate aldolase activity"/>
    <property type="evidence" value="ECO:0007669"/>
    <property type="project" value="UniProtKB-EC"/>
</dbReference>
<protein>
    <recommendedName>
        <fullName evidence="3 7">Deoxyribose-phosphate aldolase</fullName>
        <ecNumber evidence="3 7">4.1.2.4</ecNumber>
    </recommendedName>
</protein>
<reference evidence="8 9" key="1">
    <citation type="submission" date="2023-07" db="EMBL/GenBank/DDBJ databases">
        <title>Sequencing the genomes of 1000 actinobacteria strains.</title>
        <authorList>
            <person name="Klenk H.-P."/>
        </authorList>
    </citation>
    <scope>NUCLEOTIDE SEQUENCE [LARGE SCALE GENOMIC DNA]</scope>
    <source>
        <strain evidence="8 9">DSM 45805</strain>
    </source>
</reference>
<evidence type="ECO:0000256" key="6">
    <source>
        <dbReference type="ARBA" id="ARBA00048791"/>
    </source>
</evidence>
<dbReference type="SMART" id="SM01133">
    <property type="entry name" value="DeoC"/>
    <property type="match status" value="1"/>
</dbReference>
<dbReference type="PANTHER" id="PTHR10889">
    <property type="entry name" value="DEOXYRIBOSE-PHOSPHATE ALDOLASE"/>
    <property type="match status" value="1"/>
</dbReference>
<name>A0ABU0EQX3_9PSEU</name>
<comment type="pathway">
    <text evidence="1">Carbohydrate degradation; 2-deoxy-D-ribose 1-phosphate degradation; D-glyceraldehyde 3-phosphate and acetaldehyde from 2-deoxy-alpha-D-ribose 1-phosphate: step 2/2.</text>
</comment>
<dbReference type="InterPro" id="IPR011343">
    <property type="entry name" value="DeoC"/>
</dbReference>
<dbReference type="RefSeq" id="WP_306989657.1">
    <property type="nucleotide sequence ID" value="NZ_JAUSUT010000001.1"/>
</dbReference>
<dbReference type="PANTHER" id="PTHR10889:SF3">
    <property type="entry name" value="DEOXYRIBOSE-PHOSPHATE ALDOLASE"/>
    <property type="match status" value="1"/>
</dbReference>
<evidence type="ECO:0000256" key="7">
    <source>
        <dbReference type="NCBIfam" id="TIGR00126"/>
    </source>
</evidence>
<dbReference type="SUPFAM" id="SSF51569">
    <property type="entry name" value="Aldolase"/>
    <property type="match status" value="1"/>
</dbReference>
<evidence type="ECO:0000256" key="2">
    <source>
        <dbReference type="ARBA" id="ARBA00009473"/>
    </source>
</evidence>
<proteinExistence type="inferred from homology"/>
<organism evidence="8 9">
    <name type="scientific">Amycolatopsis thermophila</name>
    <dbReference type="NCBI Taxonomy" id="206084"/>
    <lineage>
        <taxon>Bacteria</taxon>
        <taxon>Bacillati</taxon>
        <taxon>Actinomycetota</taxon>
        <taxon>Actinomycetes</taxon>
        <taxon>Pseudonocardiales</taxon>
        <taxon>Pseudonocardiaceae</taxon>
        <taxon>Amycolatopsis</taxon>
    </lineage>
</organism>
<dbReference type="Pfam" id="PF01791">
    <property type="entry name" value="DeoC"/>
    <property type="match status" value="1"/>
</dbReference>
<evidence type="ECO:0000313" key="9">
    <source>
        <dbReference type="Proteomes" id="UP001229651"/>
    </source>
</evidence>
<dbReference type="Proteomes" id="UP001229651">
    <property type="component" value="Unassembled WGS sequence"/>
</dbReference>
<gene>
    <name evidence="8" type="ORF">FB470_001374</name>
</gene>
<keyword evidence="9" id="KW-1185">Reference proteome</keyword>
<comment type="similarity">
    <text evidence="2">Belongs to the DeoC/FbaB aldolase family. DeoC type 2 subfamily.</text>
</comment>
<dbReference type="InterPro" id="IPR013785">
    <property type="entry name" value="Aldolase_TIM"/>
</dbReference>
<evidence type="ECO:0000256" key="4">
    <source>
        <dbReference type="ARBA" id="ARBA00023239"/>
    </source>
</evidence>
<dbReference type="CDD" id="cd00959">
    <property type="entry name" value="DeoC"/>
    <property type="match status" value="1"/>
</dbReference>
<keyword evidence="5" id="KW-0704">Schiff base</keyword>
<dbReference type="NCBIfam" id="TIGR00126">
    <property type="entry name" value="deoC"/>
    <property type="match status" value="1"/>
</dbReference>
<dbReference type="Gene3D" id="3.20.20.70">
    <property type="entry name" value="Aldolase class I"/>
    <property type="match status" value="1"/>
</dbReference>
<sequence>MSAPTLPSALVDATRDDASLRRFLHGLPGVDQVGVEARATALATRSIKKSSKLWAIDTAISMVDLTTLEGADTHGKVRALTAKARRPDPDRPDTPQVAAVCVYPDLVATAVEGLKGTGIGIASVATAFPSGRSSRQVKLADVALAVESGATEVDMVIDRGAFLEGRYGEVFEEIQAIREASGRAHLKVILETGELVTYDNVRRASWLALLAGGDFIKTSTGKVSPAATLPVTHVMLQAVRDWFTATGELRGVKPAGGIRTTKDAIKYLVAVHEVAGEQWLTPELFRFGASSLLNDLLLQRRTQHDGHYSGPDYVAVD</sequence>
<evidence type="ECO:0000256" key="1">
    <source>
        <dbReference type="ARBA" id="ARBA00004816"/>
    </source>
</evidence>
<dbReference type="EMBL" id="JAUSUT010000001">
    <property type="protein sequence ID" value="MDQ0377380.1"/>
    <property type="molecule type" value="Genomic_DNA"/>
</dbReference>
<dbReference type="EC" id="4.1.2.4" evidence="3 7"/>
<comment type="caution">
    <text evidence="8">The sequence shown here is derived from an EMBL/GenBank/DDBJ whole genome shotgun (WGS) entry which is preliminary data.</text>
</comment>
<evidence type="ECO:0000313" key="8">
    <source>
        <dbReference type="EMBL" id="MDQ0377380.1"/>
    </source>
</evidence>
<dbReference type="InterPro" id="IPR002915">
    <property type="entry name" value="DeoC/FbaB/LacD_aldolase"/>
</dbReference>
<comment type="catalytic activity">
    <reaction evidence="6">
        <text>2-deoxy-D-ribose 5-phosphate = D-glyceraldehyde 3-phosphate + acetaldehyde</text>
        <dbReference type="Rhea" id="RHEA:12821"/>
        <dbReference type="ChEBI" id="CHEBI:15343"/>
        <dbReference type="ChEBI" id="CHEBI:59776"/>
        <dbReference type="ChEBI" id="CHEBI:62877"/>
        <dbReference type="EC" id="4.1.2.4"/>
    </reaction>
</comment>
<accession>A0ABU0EQX3</accession>
<keyword evidence="4 8" id="KW-0456">Lyase</keyword>